<evidence type="ECO:0000256" key="1">
    <source>
        <dbReference type="SAM" id="MobiDB-lite"/>
    </source>
</evidence>
<evidence type="ECO:0000313" key="2">
    <source>
        <dbReference type="EMBL" id="ETX05925.1"/>
    </source>
</evidence>
<feature type="region of interest" description="Disordered" evidence="1">
    <location>
        <begin position="17"/>
        <end position="37"/>
    </location>
</feature>
<dbReference type="HOGENOM" id="CLU_1851462_0_0_7"/>
<keyword evidence="3" id="KW-1185">Reference proteome</keyword>
<gene>
    <name evidence="2" type="ORF">ETSY2_20160</name>
</gene>
<proteinExistence type="predicted"/>
<sequence>MPRLLGLILLLLAISGGPGESEPSRRQDASGSQDRSATQEITVSVMVPDLAWRVSIREVFLVGRELWVISGLSRGEGMAGQMMTTVTDRVSLAAPPLPIKHFVVGKTWGWENAEPYTFLSNTDSIAPRLSQGQQLFPR</sequence>
<protein>
    <submittedName>
        <fullName evidence="2">Uncharacterized protein</fullName>
    </submittedName>
</protein>
<reference evidence="2 3" key="1">
    <citation type="journal article" date="2014" name="Nature">
        <title>An environmental bacterial taxon with a large and distinct metabolic repertoire.</title>
        <authorList>
            <person name="Wilson M.C."/>
            <person name="Mori T."/>
            <person name="Ruckert C."/>
            <person name="Uria A.R."/>
            <person name="Helf M.J."/>
            <person name="Takada K."/>
            <person name="Gernert C."/>
            <person name="Steffens U.A."/>
            <person name="Heycke N."/>
            <person name="Schmitt S."/>
            <person name="Rinke C."/>
            <person name="Helfrich E.J."/>
            <person name="Brachmann A.O."/>
            <person name="Gurgui C."/>
            <person name="Wakimoto T."/>
            <person name="Kracht M."/>
            <person name="Crusemann M."/>
            <person name="Hentschel U."/>
            <person name="Abe I."/>
            <person name="Matsunaga S."/>
            <person name="Kalinowski J."/>
            <person name="Takeyama H."/>
            <person name="Piel J."/>
        </authorList>
    </citation>
    <scope>NUCLEOTIDE SEQUENCE [LARGE SCALE GENOMIC DNA]</scope>
    <source>
        <strain evidence="3">TSY2</strain>
    </source>
</reference>
<evidence type="ECO:0000313" key="3">
    <source>
        <dbReference type="Proteomes" id="UP000019140"/>
    </source>
</evidence>
<comment type="caution">
    <text evidence="2">The sequence shown here is derived from an EMBL/GenBank/DDBJ whole genome shotgun (WGS) entry which is preliminary data.</text>
</comment>
<dbReference type="AlphaFoldDB" id="W4M6U5"/>
<accession>W4M6U5</accession>
<dbReference type="Proteomes" id="UP000019140">
    <property type="component" value="Unassembled WGS sequence"/>
</dbReference>
<dbReference type="EMBL" id="AZHX01000833">
    <property type="protein sequence ID" value="ETX05925.1"/>
    <property type="molecule type" value="Genomic_DNA"/>
</dbReference>
<organism evidence="2 3">
    <name type="scientific">Candidatus Entotheonella gemina</name>
    <dbReference type="NCBI Taxonomy" id="1429439"/>
    <lineage>
        <taxon>Bacteria</taxon>
        <taxon>Pseudomonadati</taxon>
        <taxon>Nitrospinota/Tectimicrobiota group</taxon>
        <taxon>Candidatus Tectimicrobiota</taxon>
        <taxon>Candidatus Entotheonellia</taxon>
        <taxon>Candidatus Entotheonellales</taxon>
        <taxon>Candidatus Entotheonellaceae</taxon>
        <taxon>Candidatus Entotheonella</taxon>
    </lineage>
</organism>
<name>W4M6U5_9BACT</name>